<dbReference type="InterPro" id="IPR029071">
    <property type="entry name" value="Ubiquitin-like_domsf"/>
</dbReference>
<comment type="function">
    <text evidence="7">Involved in the import of nuclear-targeted proteins into the nucleus and the export of poly(A) RNA out of the nucleus. Has a role in the endoplasmic reticulum-associated degradation (ERAD) pathway.</text>
</comment>
<dbReference type="GO" id="GO:0048471">
    <property type="term" value="C:perinuclear region of cytoplasm"/>
    <property type="evidence" value="ECO:0007669"/>
    <property type="project" value="UniProtKB-SubCell"/>
</dbReference>
<dbReference type="InterPro" id="IPR016563">
    <property type="entry name" value="Npl4"/>
</dbReference>
<feature type="region of interest" description="Disordered" evidence="8">
    <location>
        <begin position="97"/>
        <end position="117"/>
    </location>
</feature>
<evidence type="ECO:0000256" key="4">
    <source>
        <dbReference type="ARBA" id="ARBA00019709"/>
    </source>
</evidence>
<dbReference type="InterPro" id="IPR007717">
    <property type="entry name" value="NPL4_C"/>
</dbReference>
<proteinExistence type="inferred from homology"/>
<evidence type="ECO:0000256" key="8">
    <source>
        <dbReference type="SAM" id="MobiDB-lite"/>
    </source>
</evidence>
<dbReference type="PANTHER" id="PTHR12710:SF0">
    <property type="entry name" value="NUCLEAR PROTEIN LOCALIZATION PROTEIN 4 HOMOLOG"/>
    <property type="match status" value="1"/>
</dbReference>
<evidence type="ECO:0000313" key="11">
    <source>
        <dbReference type="Proteomes" id="UP000237438"/>
    </source>
</evidence>
<dbReference type="SUPFAM" id="SSF54236">
    <property type="entry name" value="Ubiquitin-like"/>
    <property type="match status" value="1"/>
</dbReference>
<comment type="caution">
    <text evidence="10">The sequence shown here is derived from an EMBL/GenBank/DDBJ whole genome shotgun (WGS) entry which is preliminary data.</text>
</comment>
<evidence type="ECO:0000259" key="9">
    <source>
        <dbReference type="PROSITE" id="PS50249"/>
    </source>
</evidence>
<dbReference type="PIRSF" id="PIRSF010052">
    <property type="entry name" value="Polyub_prc_Npl4"/>
    <property type="match status" value="1"/>
</dbReference>
<keyword evidence="5" id="KW-0813">Transport</keyword>
<dbReference type="PROSITE" id="PS50249">
    <property type="entry name" value="MPN"/>
    <property type="match status" value="1"/>
</dbReference>
<evidence type="ECO:0000256" key="6">
    <source>
        <dbReference type="ARBA" id="ARBA00023010"/>
    </source>
</evidence>
<organism evidence="10 11">
    <name type="scientific">Erysiphe pulchra</name>
    <dbReference type="NCBI Taxonomy" id="225359"/>
    <lineage>
        <taxon>Eukaryota</taxon>
        <taxon>Fungi</taxon>
        <taxon>Dikarya</taxon>
        <taxon>Ascomycota</taxon>
        <taxon>Pezizomycotina</taxon>
        <taxon>Leotiomycetes</taxon>
        <taxon>Erysiphales</taxon>
        <taxon>Erysiphaceae</taxon>
        <taxon>Erysiphe</taxon>
    </lineage>
</organism>
<gene>
    <name evidence="10" type="ORF">EPUL_001792</name>
</gene>
<dbReference type="STRING" id="225359.A0A2S4PQM0"/>
<dbReference type="Proteomes" id="UP000237438">
    <property type="component" value="Unassembled WGS sequence"/>
</dbReference>
<dbReference type="GO" id="GO:0031625">
    <property type="term" value="F:ubiquitin protein ligase binding"/>
    <property type="evidence" value="ECO:0007669"/>
    <property type="project" value="TreeGrafter"/>
</dbReference>
<comment type="similarity">
    <text evidence="3">Belongs to the NPL4 family.</text>
</comment>
<feature type="compositionally biased region" description="Polar residues" evidence="8">
    <location>
        <begin position="97"/>
        <end position="107"/>
    </location>
</feature>
<evidence type="ECO:0000256" key="1">
    <source>
        <dbReference type="ARBA" id="ARBA00004335"/>
    </source>
</evidence>
<dbReference type="CDD" id="cd08061">
    <property type="entry name" value="MPN_NPL4"/>
    <property type="match status" value="1"/>
</dbReference>
<name>A0A2S4PQM0_9PEZI</name>
<dbReference type="PANTHER" id="PTHR12710">
    <property type="entry name" value="NUCLEAR PROTEIN LOCALIZATION 4"/>
    <property type="match status" value="1"/>
</dbReference>
<evidence type="ECO:0000313" key="10">
    <source>
        <dbReference type="EMBL" id="POS84318.1"/>
    </source>
</evidence>
<keyword evidence="11" id="KW-1185">Reference proteome</keyword>
<dbReference type="GO" id="GO:0043130">
    <property type="term" value="F:ubiquitin binding"/>
    <property type="evidence" value="ECO:0007669"/>
    <property type="project" value="TreeGrafter"/>
</dbReference>
<dbReference type="Pfam" id="PF05021">
    <property type="entry name" value="NPL4"/>
    <property type="match status" value="1"/>
</dbReference>
<dbReference type="OrthoDB" id="10251089at2759"/>
<protein>
    <recommendedName>
        <fullName evidence="4">Nuclear protein localization protein 4</fullName>
    </recommendedName>
</protein>
<feature type="domain" description="MPN" evidence="9">
    <location>
        <begin position="263"/>
        <end position="400"/>
    </location>
</feature>
<dbReference type="InterPro" id="IPR007716">
    <property type="entry name" value="NPL4_Zn-bd_put"/>
</dbReference>
<dbReference type="AlphaFoldDB" id="A0A2S4PQM0"/>
<dbReference type="CDD" id="cd17055">
    <property type="entry name" value="Ubl_AtNPL4_like"/>
    <property type="match status" value="1"/>
</dbReference>
<dbReference type="GO" id="GO:0031965">
    <property type="term" value="C:nuclear membrane"/>
    <property type="evidence" value="ECO:0007669"/>
    <property type="project" value="UniProtKB-SubCell"/>
</dbReference>
<comment type="subcellular location">
    <subcellularLocation>
        <location evidence="2">Cytoplasm</location>
        <location evidence="2">Perinuclear region</location>
    </subcellularLocation>
    <subcellularLocation>
        <location evidence="1">Nucleus membrane</location>
        <topology evidence="1">Peripheral membrane protein</topology>
        <orientation evidence="1">Cytoplasmic side</orientation>
    </subcellularLocation>
</comment>
<reference evidence="10 11" key="1">
    <citation type="submission" date="2017-10" db="EMBL/GenBank/DDBJ databases">
        <title>Development of genomic resources for the powdery mildew, Erysiphe pulchra.</title>
        <authorList>
            <person name="Wadl P.A."/>
            <person name="Mack B.M."/>
            <person name="Moore G."/>
            <person name="Beltz S.B."/>
        </authorList>
    </citation>
    <scope>NUCLEOTIDE SEQUENCE [LARGE SCALE GENOMIC DNA]</scope>
    <source>
        <strain evidence="10">Cflorida</strain>
    </source>
</reference>
<dbReference type="Gene3D" id="3.10.20.90">
    <property type="entry name" value="Phosphatidylinositol 3-kinase Catalytic Subunit, Chain A, domain 1"/>
    <property type="match status" value="1"/>
</dbReference>
<keyword evidence="5" id="KW-0509">mRNA transport</keyword>
<sequence length="638" mass="71473">MLLRFRGPDGMVRITVDRDDTFREIEHKLSKVLPDGIDYETMILSNKPAGGDNKLLKEISRYKISQIGLGHGDMVFLNYKKIEPVLTEESSYISTTRASNHLSSTNKENGKLLSKNNGQHASNFELYQNNKKTEINSVRQSELDDTLDKQDGKIFRKRDQKMCRHGDKGMCDYCMPLEPFDTGYMHDNNIKNLSFHSFLRKINSATNKTGQGSSFMPPLSEPYYRVKSGCPSGHLQWPGGICTKCQPSAITLQPQPFRMVDHVEFSKPSLVENFLNFWRMSGCQRFGYLYGRYSEYPEVPLGIKAVVEAIYEPPQSGEIDGITLNKWENEEGTDEVAKLCGLEKVGVIWTDLLDSGKGDGTVICKRHIDSYYLSSLEIVFAARLQAKYPKSTKWSDSGKFGSNFVTCVLSGDVSGQIAISAYQVSNSAIEMVKANIVEPSADPGIMLVRSEQSDDSENSISYIPEVFYRRINEYGCSVQENAKPSFPVEYLLVTLTHGFPSNPKPLFIAADPGFPIENRSNIGVDQDLKAISKHLGFGKKMMSRDSTLDISAVSDFHLLCYLHGFGWLDKNEEALLCLVATQHDEIEGKRLSFTSGWNTLVAVLQSTGERPPKRLSPLDCDGSNSERLAKRIGVVRLE</sequence>
<evidence type="ECO:0000256" key="2">
    <source>
        <dbReference type="ARBA" id="ARBA00004556"/>
    </source>
</evidence>
<keyword evidence="6" id="KW-0653">Protein transport</keyword>
<evidence type="ECO:0000256" key="3">
    <source>
        <dbReference type="ARBA" id="ARBA00011025"/>
    </source>
</evidence>
<evidence type="ECO:0000256" key="7">
    <source>
        <dbReference type="ARBA" id="ARBA00024703"/>
    </source>
</evidence>
<dbReference type="Pfam" id="PF05020">
    <property type="entry name" value="zf-NPL4"/>
    <property type="match status" value="1"/>
</dbReference>
<dbReference type="GO" id="GO:0015031">
    <property type="term" value="P:protein transport"/>
    <property type="evidence" value="ECO:0007669"/>
    <property type="project" value="UniProtKB-KW"/>
</dbReference>
<dbReference type="GO" id="GO:0051028">
    <property type="term" value="P:mRNA transport"/>
    <property type="evidence" value="ECO:0007669"/>
    <property type="project" value="UniProtKB-KW"/>
</dbReference>
<dbReference type="EMBL" id="PEDP01001073">
    <property type="protein sequence ID" value="POS84318.1"/>
    <property type="molecule type" value="Genomic_DNA"/>
</dbReference>
<dbReference type="InterPro" id="IPR037518">
    <property type="entry name" value="MPN"/>
</dbReference>
<keyword evidence="6" id="KW-0811">Translocation</keyword>
<evidence type="ECO:0000256" key="5">
    <source>
        <dbReference type="ARBA" id="ARBA00022816"/>
    </source>
</evidence>
<dbReference type="GO" id="GO:0006511">
    <property type="term" value="P:ubiquitin-dependent protein catabolic process"/>
    <property type="evidence" value="ECO:0007669"/>
    <property type="project" value="InterPro"/>
</dbReference>
<dbReference type="Gene3D" id="3.40.140.10">
    <property type="entry name" value="Cytidine Deaminase, domain 2"/>
    <property type="match status" value="1"/>
</dbReference>
<accession>A0A2S4PQM0</accession>